<dbReference type="PANTHER" id="PTHR10625">
    <property type="entry name" value="HISTONE DEACETYLASE HDAC1-RELATED"/>
    <property type="match status" value="1"/>
</dbReference>
<dbReference type="InterPro" id="IPR023696">
    <property type="entry name" value="Ureohydrolase_dom_sf"/>
</dbReference>
<keyword evidence="6" id="KW-1185">Reference proteome</keyword>
<feature type="region of interest" description="Disordered" evidence="3">
    <location>
        <begin position="801"/>
        <end position="829"/>
    </location>
</feature>
<keyword evidence="1" id="KW-0040">ANK repeat</keyword>
<dbReference type="Proteomes" id="UP001497392">
    <property type="component" value="Unassembled WGS sequence"/>
</dbReference>
<dbReference type="Pfam" id="PF00023">
    <property type="entry name" value="Ank"/>
    <property type="match status" value="1"/>
</dbReference>
<feature type="repeat" description="ANK" evidence="1">
    <location>
        <begin position="180"/>
        <end position="202"/>
    </location>
</feature>
<feature type="domain" description="Histone deacetylase" evidence="4">
    <location>
        <begin position="334"/>
        <end position="708"/>
    </location>
</feature>
<dbReference type="InterPro" id="IPR037138">
    <property type="entry name" value="His_deacetylse_dom_sf"/>
</dbReference>
<feature type="coiled-coil region" evidence="2">
    <location>
        <begin position="730"/>
        <end position="777"/>
    </location>
</feature>
<dbReference type="PANTHER" id="PTHR10625:SF26">
    <property type="entry name" value="HISTONE DEACETYLASE DOMAIN-CONTAINING PROTEIN"/>
    <property type="match status" value="1"/>
</dbReference>
<protein>
    <submittedName>
        <fullName evidence="5">G446 protein</fullName>
    </submittedName>
</protein>
<evidence type="ECO:0000313" key="6">
    <source>
        <dbReference type="Proteomes" id="UP001497392"/>
    </source>
</evidence>
<dbReference type="SUPFAM" id="SSF48403">
    <property type="entry name" value="Ankyrin repeat"/>
    <property type="match status" value="1"/>
</dbReference>
<name>A0ABP1FMG9_9CHLO</name>
<dbReference type="InterPro" id="IPR036770">
    <property type="entry name" value="Ankyrin_rpt-contain_sf"/>
</dbReference>
<evidence type="ECO:0000313" key="5">
    <source>
        <dbReference type="EMBL" id="CAL5218732.1"/>
    </source>
</evidence>
<dbReference type="PROSITE" id="PS50297">
    <property type="entry name" value="ANK_REP_REGION"/>
    <property type="match status" value="2"/>
</dbReference>
<dbReference type="InterPro" id="IPR023801">
    <property type="entry name" value="His_deacetylse_dom"/>
</dbReference>
<dbReference type="Pfam" id="PF00850">
    <property type="entry name" value="Hist_deacetyl"/>
    <property type="match status" value="1"/>
</dbReference>
<proteinExistence type="predicted"/>
<dbReference type="Gene3D" id="3.40.800.20">
    <property type="entry name" value="Histone deacetylase domain"/>
    <property type="match status" value="1"/>
</dbReference>
<accession>A0ABP1FMG9</accession>
<reference evidence="5 6" key="1">
    <citation type="submission" date="2024-06" db="EMBL/GenBank/DDBJ databases">
        <authorList>
            <person name="Kraege A."/>
            <person name="Thomma B."/>
        </authorList>
    </citation>
    <scope>NUCLEOTIDE SEQUENCE [LARGE SCALE GENOMIC DNA]</scope>
</reference>
<dbReference type="Gene3D" id="1.25.40.20">
    <property type="entry name" value="Ankyrin repeat-containing domain"/>
    <property type="match status" value="3"/>
</dbReference>
<dbReference type="InterPro" id="IPR002110">
    <property type="entry name" value="Ankyrin_rpt"/>
</dbReference>
<evidence type="ECO:0000256" key="3">
    <source>
        <dbReference type="SAM" id="MobiDB-lite"/>
    </source>
</evidence>
<feature type="repeat" description="ANK" evidence="1">
    <location>
        <begin position="123"/>
        <end position="144"/>
    </location>
</feature>
<dbReference type="Pfam" id="PF12796">
    <property type="entry name" value="Ank_2"/>
    <property type="match status" value="2"/>
</dbReference>
<dbReference type="PROSITE" id="PS50088">
    <property type="entry name" value="ANK_REPEAT"/>
    <property type="match status" value="2"/>
</dbReference>
<gene>
    <name evidence="5" type="primary">g446</name>
    <name evidence="5" type="ORF">VP750_LOCUS391</name>
</gene>
<evidence type="ECO:0000259" key="4">
    <source>
        <dbReference type="Pfam" id="PF00850"/>
    </source>
</evidence>
<organism evidence="5 6">
    <name type="scientific">Coccomyxa viridis</name>
    <dbReference type="NCBI Taxonomy" id="1274662"/>
    <lineage>
        <taxon>Eukaryota</taxon>
        <taxon>Viridiplantae</taxon>
        <taxon>Chlorophyta</taxon>
        <taxon>core chlorophytes</taxon>
        <taxon>Trebouxiophyceae</taxon>
        <taxon>Trebouxiophyceae incertae sedis</taxon>
        <taxon>Coccomyxaceae</taxon>
        <taxon>Coccomyxa</taxon>
    </lineage>
</organism>
<dbReference type="SUPFAM" id="SSF52768">
    <property type="entry name" value="Arginase/deacetylase"/>
    <property type="match status" value="2"/>
</dbReference>
<comment type="caution">
    <text evidence="5">The sequence shown here is derived from an EMBL/GenBank/DDBJ whole genome shotgun (WGS) entry which is preliminary data.</text>
</comment>
<evidence type="ECO:0000256" key="2">
    <source>
        <dbReference type="SAM" id="Coils"/>
    </source>
</evidence>
<evidence type="ECO:0000256" key="1">
    <source>
        <dbReference type="PROSITE-ProRule" id="PRU00023"/>
    </source>
</evidence>
<keyword evidence="2" id="KW-0175">Coiled coil</keyword>
<dbReference type="SMART" id="SM00248">
    <property type="entry name" value="ANK"/>
    <property type="match status" value="5"/>
</dbReference>
<sequence>MDESASSEDEDQQALFVIHNAAEAGDVEIVRSLLSTDEGQATIRVRDGDSLAPVHLSILHGHLDILHLLLEHQQSQAWLRCEGSTPLHMASCLCGLPAKRQQGLEAAKLLLMSKASVFDKDDHGRLALHWAAASGHADLVALLLGAAKAQKAAVEAAPEEADPALLGLVGKPVHDIQDKQGNTALHMAARRMDTDCLKILLEAAPKESYRITNNSKETPLHVAAKGKYTAAAQLLTEAAPQMLTMQDTRGLTPAQWAQRCGHDELAMALNMQDFSMLGQHHGSTQTIVVAPQECHQHITAPLPMVRGGQEPPPEQINRLHVLTDSDVGILHSSEFQDLRWNLSRQRAAMSDVLRVHEWSYISLLQKASASCTDTRFAALDSDTIISKGSFSAALAAAGAVITAVDSVMEEQARNAFCAVRPPGHHAGPTGIAEFEQQPHGSHGFCLLNNLAIGAAYAMNQYRKQGIRKVALLDFDVHHGNGTQACIRNTAPSLTTHRFETPYSKGLQEFPVWKPWLDSSDAENIFFASIQGVGRSVSGALYPGSGETGDNKAVQGPILEDSQAPMNGLDVNGLSETGPAPGPDAAESNDSAGQQIEEDPESEFTGTARFEAGMPRIINVGIDGPGSKVALWRRAWRDKVLPALARFEPDFIFISAGFDAHRKDHLNHRYIGVHERDYEWVTKEIMKVANKSCEGRIVSALEGGYRIQGKIVSAFSRSVAAHVRALCEPNLQEWDAEDVRAERELERQQRLQQEAAKQAALQAQMEARERRLAQLAAEDAAAAAAAQEAPTDTAAMPDVDMAQADAAAPGLSEEMPDRKKRRRPQVDYKALDEKLKAQEIQIMQTN</sequence>
<feature type="region of interest" description="Disordered" evidence="3">
    <location>
        <begin position="561"/>
        <end position="602"/>
    </location>
</feature>
<dbReference type="EMBL" id="CAXHTA020000001">
    <property type="protein sequence ID" value="CAL5218732.1"/>
    <property type="molecule type" value="Genomic_DNA"/>
</dbReference>